<feature type="compositionally biased region" description="Polar residues" evidence="1">
    <location>
        <begin position="39"/>
        <end position="51"/>
    </location>
</feature>
<keyword evidence="3" id="KW-1185">Reference proteome</keyword>
<dbReference type="Proteomes" id="UP000660729">
    <property type="component" value="Unassembled WGS sequence"/>
</dbReference>
<dbReference type="OrthoDB" id="10455650at2759"/>
<sequence>MFQSANAQNKNNSNNSNNEKMSTQTRTQSVISDYDDKSSIWSKSTGTSTITMIKERMHRSKDNKTPAQKQAEKKSGQLSYVTLGTLAALKG</sequence>
<evidence type="ECO:0000313" key="3">
    <source>
        <dbReference type="Proteomes" id="UP000660729"/>
    </source>
</evidence>
<feature type="compositionally biased region" description="Polar residues" evidence="1">
    <location>
        <begin position="19"/>
        <end position="31"/>
    </location>
</feature>
<dbReference type="EMBL" id="JABCIY010000194">
    <property type="protein sequence ID" value="KAF7189080.1"/>
    <property type="molecule type" value="Genomic_DNA"/>
</dbReference>
<name>A0A8H6VJJ3_9PEZI</name>
<dbReference type="AlphaFoldDB" id="A0A8H6VJJ3"/>
<evidence type="ECO:0000313" key="2">
    <source>
        <dbReference type="EMBL" id="KAF7189080.1"/>
    </source>
</evidence>
<reference evidence="2" key="1">
    <citation type="submission" date="2020-04" db="EMBL/GenBank/DDBJ databases">
        <title>Draft genome resource of the tomato pathogen Pseudocercospora fuligena.</title>
        <authorList>
            <person name="Zaccaron A."/>
        </authorList>
    </citation>
    <scope>NUCLEOTIDE SEQUENCE</scope>
    <source>
        <strain evidence="2">PF001</strain>
    </source>
</reference>
<comment type="caution">
    <text evidence="2">The sequence shown here is derived from an EMBL/GenBank/DDBJ whole genome shotgun (WGS) entry which is preliminary data.</text>
</comment>
<feature type="compositionally biased region" description="Basic and acidic residues" evidence="1">
    <location>
        <begin position="60"/>
        <end position="75"/>
    </location>
</feature>
<feature type="compositionally biased region" description="Low complexity" evidence="1">
    <location>
        <begin position="1"/>
        <end position="18"/>
    </location>
</feature>
<evidence type="ECO:0000256" key="1">
    <source>
        <dbReference type="SAM" id="MobiDB-lite"/>
    </source>
</evidence>
<organism evidence="2 3">
    <name type="scientific">Pseudocercospora fuligena</name>
    <dbReference type="NCBI Taxonomy" id="685502"/>
    <lineage>
        <taxon>Eukaryota</taxon>
        <taxon>Fungi</taxon>
        <taxon>Dikarya</taxon>
        <taxon>Ascomycota</taxon>
        <taxon>Pezizomycotina</taxon>
        <taxon>Dothideomycetes</taxon>
        <taxon>Dothideomycetidae</taxon>
        <taxon>Mycosphaerellales</taxon>
        <taxon>Mycosphaerellaceae</taxon>
        <taxon>Pseudocercospora</taxon>
    </lineage>
</organism>
<proteinExistence type="predicted"/>
<accession>A0A8H6VJJ3</accession>
<gene>
    <name evidence="2" type="ORF">HII31_09502</name>
</gene>
<protein>
    <submittedName>
        <fullName evidence="2">Uncharacterized protein</fullName>
    </submittedName>
</protein>
<feature type="region of interest" description="Disordered" evidence="1">
    <location>
        <begin position="1"/>
        <end position="77"/>
    </location>
</feature>